<organism evidence="8 9">
    <name type="scientific">Segetibacter aerophilus</name>
    <dbReference type="NCBI Taxonomy" id="670293"/>
    <lineage>
        <taxon>Bacteria</taxon>
        <taxon>Pseudomonadati</taxon>
        <taxon>Bacteroidota</taxon>
        <taxon>Chitinophagia</taxon>
        <taxon>Chitinophagales</taxon>
        <taxon>Chitinophagaceae</taxon>
        <taxon>Segetibacter</taxon>
    </lineage>
</organism>
<comment type="caution">
    <text evidence="8">The sequence shown here is derived from an EMBL/GenBank/DDBJ whole genome shotgun (WGS) entry which is preliminary data.</text>
</comment>
<feature type="binding site" description="covalent" evidence="6">
    <location>
        <position position="112"/>
    </location>
    <ligand>
        <name>heme c</name>
        <dbReference type="ChEBI" id="CHEBI:61717"/>
    </ligand>
</feature>
<evidence type="ECO:0000256" key="5">
    <source>
        <dbReference type="ARBA" id="ARBA00023004"/>
    </source>
</evidence>
<dbReference type="EMBL" id="BJYT01000004">
    <property type="protein sequence ID" value="GEO08796.1"/>
    <property type="molecule type" value="Genomic_DNA"/>
</dbReference>
<evidence type="ECO:0000256" key="3">
    <source>
        <dbReference type="ARBA" id="ARBA00022723"/>
    </source>
</evidence>
<keyword evidence="1" id="KW-0813">Transport</keyword>
<keyword evidence="3 6" id="KW-0479">Metal-binding</keyword>
<dbReference type="GO" id="GO:0020037">
    <property type="term" value="F:heme binding"/>
    <property type="evidence" value="ECO:0007669"/>
    <property type="project" value="InterPro"/>
</dbReference>
<dbReference type="InterPro" id="IPR009056">
    <property type="entry name" value="Cyt_c-like_dom"/>
</dbReference>
<name>A0A512BA04_9BACT</name>
<dbReference type="OrthoDB" id="9814063at2"/>
<evidence type="ECO:0000313" key="9">
    <source>
        <dbReference type="Proteomes" id="UP000321513"/>
    </source>
</evidence>
<dbReference type="Pfam" id="PF00034">
    <property type="entry name" value="Cytochrom_C"/>
    <property type="match status" value="1"/>
</dbReference>
<dbReference type="AlphaFoldDB" id="A0A512BA04"/>
<dbReference type="SUPFAM" id="SSF46626">
    <property type="entry name" value="Cytochrome c"/>
    <property type="match status" value="1"/>
</dbReference>
<dbReference type="GO" id="GO:0009055">
    <property type="term" value="F:electron transfer activity"/>
    <property type="evidence" value="ECO:0007669"/>
    <property type="project" value="InterPro"/>
</dbReference>
<dbReference type="GO" id="GO:0005506">
    <property type="term" value="F:iron ion binding"/>
    <property type="evidence" value="ECO:0007669"/>
    <property type="project" value="InterPro"/>
</dbReference>
<keyword evidence="2 6" id="KW-0349">Heme</keyword>
<keyword evidence="5 6" id="KW-0408">Iron</keyword>
<evidence type="ECO:0000256" key="6">
    <source>
        <dbReference type="PIRSR" id="PIRSR602324-1"/>
    </source>
</evidence>
<dbReference type="RefSeq" id="WP_147202863.1">
    <property type="nucleotide sequence ID" value="NZ_BJYT01000004.1"/>
</dbReference>
<comment type="PTM">
    <text evidence="6">Binds 1 heme c group covalently per subunit.</text>
</comment>
<keyword evidence="4" id="KW-0249">Electron transport</keyword>
<dbReference type="Gene3D" id="1.10.760.10">
    <property type="entry name" value="Cytochrome c-like domain"/>
    <property type="match status" value="1"/>
</dbReference>
<evidence type="ECO:0000313" key="8">
    <source>
        <dbReference type="EMBL" id="GEO08796.1"/>
    </source>
</evidence>
<dbReference type="PROSITE" id="PS51007">
    <property type="entry name" value="CYTC"/>
    <property type="match status" value="1"/>
</dbReference>
<reference evidence="8 9" key="1">
    <citation type="submission" date="2019-07" db="EMBL/GenBank/DDBJ databases">
        <title>Whole genome shotgun sequence of Segetibacter aerophilus NBRC 106135.</title>
        <authorList>
            <person name="Hosoyama A."/>
            <person name="Uohara A."/>
            <person name="Ohji S."/>
            <person name="Ichikawa N."/>
        </authorList>
    </citation>
    <scope>NUCLEOTIDE SEQUENCE [LARGE SCALE GENOMIC DNA]</scope>
    <source>
        <strain evidence="8 9">NBRC 106135</strain>
    </source>
</reference>
<evidence type="ECO:0000256" key="2">
    <source>
        <dbReference type="ARBA" id="ARBA00022617"/>
    </source>
</evidence>
<dbReference type="InterPro" id="IPR036909">
    <property type="entry name" value="Cyt_c-like_dom_sf"/>
</dbReference>
<dbReference type="Proteomes" id="UP000321513">
    <property type="component" value="Unassembled WGS sequence"/>
</dbReference>
<keyword evidence="9" id="KW-1185">Reference proteome</keyword>
<evidence type="ECO:0000256" key="1">
    <source>
        <dbReference type="ARBA" id="ARBA00022448"/>
    </source>
</evidence>
<feature type="domain" description="Cytochrome c" evidence="7">
    <location>
        <begin position="49"/>
        <end position="134"/>
    </location>
</feature>
<dbReference type="PRINTS" id="PR00606">
    <property type="entry name" value="CYTCHROMECID"/>
</dbReference>
<accession>A0A512BA04</accession>
<feature type="binding site" description="covalent" evidence="6">
    <location>
        <position position="63"/>
    </location>
    <ligand>
        <name>heme c</name>
        <dbReference type="ChEBI" id="CHEBI:61717"/>
    </ligand>
</feature>
<evidence type="ECO:0000259" key="7">
    <source>
        <dbReference type="PROSITE" id="PS51007"/>
    </source>
</evidence>
<dbReference type="InterPro" id="IPR002324">
    <property type="entry name" value="Cyt_c_ID"/>
</dbReference>
<evidence type="ECO:0000256" key="4">
    <source>
        <dbReference type="ARBA" id="ARBA00022982"/>
    </source>
</evidence>
<feature type="binding site" description="covalent" evidence="6">
    <location>
        <position position="67"/>
    </location>
    <ligand>
        <name>heme c</name>
        <dbReference type="ChEBI" id="CHEBI:61717"/>
    </ligand>
</feature>
<protein>
    <recommendedName>
        <fullName evidence="7">Cytochrome c domain-containing protein</fullName>
    </recommendedName>
</protein>
<proteinExistence type="predicted"/>
<gene>
    <name evidence="8" type="ORF">SAE01_12920</name>
</gene>
<sequence length="136" mass="14378">MKKASILFFGLVIGSVGNYYAFSQTKKPVKKTTTTKTVTTKTTSASSKADIDQGKNLISKSDCLACHQVKVKVVGPAYSAVAAKYPVTDANVDQLAGKVIKGGAGVWGPTPMPPHATLSETDAKKMVRYILSLKGQ</sequence>